<evidence type="ECO:0000256" key="1">
    <source>
        <dbReference type="SAM" id="Phobius"/>
    </source>
</evidence>
<comment type="caution">
    <text evidence="2">The sequence shown here is derived from an EMBL/GenBank/DDBJ whole genome shotgun (WGS) entry which is preliminary data.</text>
</comment>
<proteinExistence type="predicted"/>
<feature type="transmembrane region" description="Helical" evidence="1">
    <location>
        <begin position="53"/>
        <end position="77"/>
    </location>
</feature>
<name>E7RDC0_9BACL</name>
<organism evidence="2 3">
    <name type="scientific">Planococcus donghaensis MPA1U2</name>
    <dbReference type="NCBI Taxonomy" id="933115"/>
    <lineage>
        <taxon>Bacteria</taxon>
        <taxon>Bacillati</taxon>
        <taxon>Bacillota</taxon>
        <taxon>Bacilli</taxon>
        <taxon>Bacillales</taxon>
        <taxon>Caryophanaceae</taxon>
        <taxon>Planococcus</taxon>
    </lineage>
</organism>
<sequence>MNSEFISASLITIFGIFSFLCGFVLITKKRFMEDKNWVAFREFTPLPAIANYWLVKIFIIISSIIVIYVGGYGIGIFP</sequence>
<gene>
    <name evidence="2" type="ORF">GPDM_02240</name>
</gene>
<reference evidence="2 3" key="1">
    <citation type="journal article" date="2011" name="J. Bacteriol.">
        <title>The Draft Genome of Planococcus donghaensis MPA1U2 Reveals Nonsporulation Pathways Controlled by a Conserved Spo0A Regulon.</title>
        <authorList>
            <person name="Pearson M.D."/>
            <person name="Noller H.F."/>
        </authorList>
    </citation>
    <scope>NUCLEOTIDE SEQUENCE [LARGE SCALE GENOMIC DNA]</scope>
    <source>
        <strain evidence="2 3">MPA1U2</strain>
    </source>
</reference>
<dbReference type="AlphaFoldDB" id="E7RDC0"/>
<evidence type="ECO:0000313" key="2">
    <source>
        <dbReference type="EMBL" id="EGA90924.1"/>
    </source>
</evidence>
<keyword evidence="1" id="KW-0472">Membrane</keyword>
<dbReference type="Proteomes" id="UP000003052">
    <property type="component" value="Unassembled WGS sequence"/>
</dbReference>
<dbReference type="RefSeq" id="WP_008428507.1">
    <property type="nucleotide sequence ID" value="NZ_AEPB01000008.1"/>
</dbReference>
<accession>E7RDC0</accession>
<evidence type="ECO:0000313" key="3">
    <source>
        <dbReference type="Proteomes" id="UP000003052"/>
    </source>
</evidence>
<keyword evidence="1" id="KW-0812">Transmembrane</keyword>
<protein>
    <submittedName>
        <fullName evidence="2">Uncharacterized protein</fullName>
    </submittedName>
</protein>
<keyword evidence="1" id="KW-1133">Transmembrane helix</keyword>
<feature type="transmembrane region" description="Helical" evidence="1">
    <location>
        <begin position="6"/>
        <end position="26"/>
    </location>
</feature>
<dbReference type="EMBL" id="AEPB01000008">
    <property type="protein sequence ID" value="EGA90924.1"/>
    <property type="molecule type" value="Genomic_DNA"/>
</dbReference>